<evidence type="ECO:0000313" key="1">
    <source>
        <dbReference type="EMBL" id="KAE8382353.1"/>
    </source>
</evidence>
<sequence length="71" mass="7860">MTATAAAEFTNPAPKQADLIDIPGLLDRNVKEYTISHGPIYEDPDREFCVKHDVEAEAACQSVSDIARWVK</sequence>
<reference evidence="1 2" key="1">
    <citation type="submission" date="2019-04" db="EMBL/GenBank/DDBJ databases">
        <title>Friends and foes A comparative genomics studyof 23 Aspergillus species from section Flavi.</title>
        <authorList>
            <consortium name="DOE Joint Genome Institute"/>
            <person name="Kjaerbolling I."/>
            <person name="Vesth T."/>
            <person name="Frisvad J.C."/>
            <person name="Nybo J.L."/>
            <person name="Theobald S."/>
            <person name="Kildgaard S."/>
            <person name="Isbrandt T."/>
            <person name="Kuo A."/>
            <person name="Sato A."/>
            <person name="Lyhne E.K."/>
            <person name="Kogle M.E."/>
            <person name="Wiebenga A."/>
            <person name="Kun R.S."/>
            <person name="Lubbers R.J."/>
            <person name="Makela M.R."/>
            <person name="Barry K."/>
            <person name="Chovatia M."/>
            <person name="Clum A."/>
            <person name="Daum C."/>
            <person name="Haridas S."/>
            <person name="He G."/>
            <person name="LaButti K."/>
            <person name="Lipzen A."/>
            <person name="Mondo S."/>
            <person name="Riley R."/>
            <person name="Salamov A."/>
            <person name="Simmons B.A."/>
            <person name="Magnuson J.K."/>
            <person name="Henrissat B."/>
            <person name="Mortensen U.H."/>
            <person name="Larsen T.O."/>
            <person name="Devries R.P."/>
            <person name="Grigoriev I.V."/>
            <person name="Machida M."/>
            <person name="Baker S.E."/>
            <person name="Andersen M.R."/>
        </authorList>
    </citation>
    <scope>NUCLEOTIDE SEQUENCE [LARGE SCALE GENOMIC DNA]</scope>
    <source>
        <strain evidence="1 2">IBT 29228</strain>
    </source>
</reference>
<dbReference type="AlphaFoldDB" id="A0A5N7BKS3"/>
<dbReference type="OrthoDB" id="4232626at2759"/>
<evidence type="ECO:0000313" key="2">
    <source>
        <dbReference type="Proteomes" id="UP000326198"/>
    </source>
</evidence>
<gene>
    <name evidence="1" type="ORF">BDV26DRAFT_288638</name>
</gene>
<protein>
    <submittedName>
        <fullName evidence="1">Uncharacterized protein</fullName>
    </submittedName>
</protein>
<organism evidence="1 2">
    <name type="scientific">Aspergillus bertholletiae</name>
    <dbReference type="NCBI Taxonomy" id="1226010"/>
    <lineage>
        <taxon>Eukaryota</taxon>
        <taxon>Fungi</taxon>
        <taxon>Dikarya</taxon>
        <taxon>Ascomycota</taxon>
        <taxon>Pezizomycotina</taxon>
        <taxon>Eurotiomycetes</taxon>
        <taxon>Eurotiomycetidae</taxon>
        <taxon>Eurotiales</taxon>
        <taxon>Aspergillaceae</taxon>
        <taxon>Aspergillus</taxon>
        <taxon>Aspergillus subgen. Circumdati</taxon>
    </lineage>
</organism>
<proteinExistence type="predicted"/>
<dbReference type="Proteomes" id="UP000326198">
    <property type="component" value="Unassembled WGS sequence"/>
</dbReference>
<dbReference type="EMBL" id="ML736163">
    <property type="protein sequence ID" value="KAE8382353.1"/>
    <property type="molecule type" value="Genomic_DNA"/>
</dbReference>
<name>A0A5N7BKS3_9EURO</name>
<accession>A0A5N7BKS3</accession>
<keyword evidence="2" id="KW-1185">Reference proteome</keyword>